<dbReference type="PROSITE" id="PS51352">
    <property type="entry name" value="THIOREDOXIN_2"/>
    <property type="match status" value="1"/>
</dbReference>
<evidence type="ECO:0000313" key="7">
    <source>
        <dbReference type="EMBL" id="PSW26112.1"/>
    </source>
</evidence>
<dbReference type="InterPro" id="IPR036249">
    <property type="entry name" value="Thioredoxin-like_sf"/>
</dbReference>
<comment type="subcellular location">
    <subcellularLocation>
        <location evidence="1">Cell inner membrane</location>
        <topology evidence="1">Single-pass membrane protein</topology>
        <orientation evidence="1">Periplasmic side</orientation>
    </subcellularLocation>
</comment>
<comment type="similarity">
    <text evidence="2">Belongs to the thioredoxin family. DsbE subfamily.</text>
</comment>
<dbReference type="PANTHER" id="PTHR42852">
    <property type="entry name" value="THIOL:DISULFIDE INTERCHANGE PROTEIN DSBE"/>
    <property type="match status" value="1"/>
</dbReference>
<keyword evidence="4" id="KW-1015">Disulfide bond</keyword>
<evidence type="ECO:0000313" key="8">
    <source>
        <dbReference type="Proteomes" id="UP000240481"/>
    </source>
</evidence>
<evidence type="ECO:0000256" key="5">
    <source>
        <dbReference type="ARBA" id="ARBA00023284"/>
    </source>
</evidence>
<dbReference type="CDD" id="cd03010">
    <property type="entry name" value="TlpA_like_DsbE"/>
    <property type="match status" value="1"/>
</dbReference>
<dbReference type="SUPFAM" id="SSF52833">
    <property type="entry name" value="Thioredoxin-like"/>
    <property type="match status" value="1"/>
</dbReference>
<keyword evidence="8" id="KW-1185">Reference proteome</keyword>
<sequence>MKIVRFLPLLGVVIASIILVYALEKPTSVEISPLAGQSVPAFSLINLLERESSEGGFSVPTVDESLLQGKVQLLNVWASWCGVCKKEHDFLLALQQDGVPIVGLNYRDKRSSAVATLREEGNPYRAVIYDPLGELALDLGVYGTPETMLIDPEGIIRQRYVGALDEAIWQQQFVPVLEAIEAELLGKNAQQQG</sequence>
<dbReference type="GO" id="GO:0015036">
    <property type="term" value="F:disulfide oxidoreductase activity"/>
    <property type="evidence" value="ECO:0007669"/>
    <property type="project" value="InterPro"/>
</dbReference>
<dbReference type="RefSeq" id="WP_048900765.1">
    <property type="nucleotide sequence ID" value="NZ_AP024852.1"/>
</dbReference>
<evidence type="ECO:0000256" key="4">
    <source>
        <dbReference type="ARBA" id="ARBA00023157"/>
    </source>
</evidence>
<keyword evidence="3" id="KW-0201">Cytochrome c-type biogenesis</keyword>
<dbReference type="Pfam" id="PF08534">
    <property type="entry name" value="Redoxin"/>
    <property type="match status" value="1"/>
</dbReference>
<organism evidence="7 8">
    <name type="scientific">Photobacterium swingsii</name>
    <dbReference type="NCBI Taxonomy" id="680026"/>
    <lineage>
        <taxon>Bacteria</taxon>
        <taxon>Pseudomonadati</taxon>
        <taxon>Pseudomonadota</taxon>
        <taxon>Gammaproteobacteria</taxon>
        <taxon>Vibrionales</taxon>
        <taxon>Vibrionaceae</taxon>
        <taxon>Photobacterium</taxon>
    </lineage>
</organism>
<dbReference type="GO" id="GO:0017004">
    <property type="term" value="P:cytochrome complex assembly"/>
    <property type="evidence" value="ECO:0007669"/>
    <property type="project" value="UniProtKB-KW"/>
</dbReference>
<dbReference type="InterPro" id="IPR050553">
    <property type="entry name" value="Thioredoxin_ResA/DsbE_sf"/>
</dbReference>
<dbReference type="STRING" id="680026.AB733_22295"/>
<dbReference type="InterPro" id="IPR013740">
    <property type="entry name" value="Redoxin"/>
</dbReference>
<dbReference type="EMBL" id="PYLZ01000002">
    <property type="protein sequence ID" value="PSW26112.1"/>
    <property type="molecule type" value="Genomic_DNA"/>
</dbReference>
<dbReference type="Gene3D" id="3.40.30.10">
    <property type="entry name" value="Glutaredoxin"/>
    <property type="match status" value="1"/>
</dbReference>
<dbReference type="NCBIfam" id="TIGR00385">
    <property type="entry name" value="dsbE"/>
    <property type="match status" value="1"/>
</dbReference>
<name>A0A0J8V6B0_9GAMM</name>
<protein>
    <submittedName>
        <fullName evidence="7">DsbE family thiol:disulfide interchange protein</fullName>
    </submittedName>
</protein>
<dbReference type="Proteomes" id="UP000240481">
    <property type="component" value="Unassembled WGS sequence"/>
</dbReference>
<evidence type="ECO:0000256" key="2">
    <source>
        <dbReference type="ARBA" id="ARBA00007758"/>
    </source>
</evidence>
<gene>
    <name evidence="7" type="ORF">C9I94_06105</name>
</gene>
<dbReference type="AlphaFoldDB" id="A0A0J8V6B0"/>
<reference evidence="7 8" key="1">
    <citation type="submission" date="2018-01" db="EMBL/GenBank/DDBJ databases">
        <title>Whole genome sequencing of Histamine producing bacteria.</title>
        <authorList>
            <person name="Butler K."/>
        </authorList>
    </citation>
    <scope>NUCLEOTIDE SEQUENCE [LARGE SCALE GENOMIC DNA]</scope>
    <source>
        <strain evidence="7 8">DSM 24669</strain>
    </source>
</reference>
<dbReference type="InterPro" id="IPR004799">
    <property type="entry name" value="Periplasmic_diS_OxRdtase_DsbE"/>
</dbReference>
<evidence type="ECO:0000256" key="1">
    <source>
        <dbReference type="ARBA" id="ARBA00004383"/>
    </source>
</evidence>
<dbReference type="InterPro" id="IPR013766">
    <property type="entry name" value="Thioredoxin_domain"/>
</dbReference>
<proteinExistence type="inferred from homology"/>
<dbReference type="OrthoDB" id="9799347at2"/>
<dbReference type="GO" id="GO:0030288">
    <property type="term" value="C:outer membrane-bounded periplasmic space"/>
    <property type="evidence" value="ECO:0007669"/>
    <property type="project" value="InterPro"/>
</dbReference>
<comment type="caution">
    <text evidence="7">The sequence shown here is derived from an EMBL/GenBank/DDBJ whole genome shotgun (WGS) entry which is preliminary data.</text>
</comment>
<evidence type="ECO:0000256" key="3">
    <source>
        <dbReference type="ARBA" id="ARBA00022748"/>
    </source>
</evidence>
<accession>A0A0J8V6B0</accession>
<keyword evidence="5" id="KW-0676">Redox-active center</keyword>
<evidence type="ECO:0000259" key="6">
    <source>
        <dbReference type="PROSITE" id="PS51352"/>
    </source>
</evidence>
<dbReference type="GO" id="GO:0005886">
    <property type="term" value="C:plasma membrane"/>
    <property type="evidence" value="ECO:0007669"/>
    <property type="project" value="UniProtKB-SubCell"/>
</dbReference>
<dbReference type="PANTHER" id="PTHR42852:SF6">
    <property type="entry name" value="THIOL:DISULFIDE INTERCHANGE PROTEIN DSBE"/>
    <property type="match status" value="1"/>
</dbReference>
<feature type="domain" description="Thioredoxin" evidence="6">
    <location>
        <begin position="33"/>
        <end position="185"/>
    </location>
</feature>